<evidence type="ECO:0000256" key="4">
    <source>
        <dbReference type="ARBA" id="ARBA00022692"/>
    </source>
</evidence>
<evidence type="ECO:0000256" key="6">
    <source>
        <dbReference type="ARBA" id="ARBA00023136"/>
    </source>
</evidence>
<proteinExistence type="inferred from homology"/>
<reference evidence="8" key="1">
    <citation type="journal article" date="2018" name="Sci. Rep.">
        <title>Novel Clade C-I Clostridium difficile strains escape diagnostic tests, differ in pathogenicity potential and carry toxins on extrachromosomal elements.</title>
        <authorList>
            <person name="Ramirez-Vargas G."/>
            <person name="Lopez-Urena D."/>
            <person name="Badilla A."/>
            <person name="Orozco-Aguilar J."/>
            <person name="Murillo T."/>
            <person name="Rojas P."/>
            <person name="Riedel T."/>
            <person name="Overmann J."/>
            <person name="Gonzalez G."/>
            <person name="Chaves-Olarte E."/>
            <person name="Quesada-Gomez C."/>
            <person name="Rodriguez C."/>
        </authorList>
    </citation>
    <scope>NUCLEOTIDE SEQUENCE</scope>
    <source>
        <strain evidence="8">HSJD-312</strain>
        <plasmid evidence="8">pHSJD-312</plasmid>
    </source>
</reference>
<keyword evidence="6 7" id="KW-0472">Membrane</keyword>
<comment type="subcellular location">
    <subcellularLocation>
        <location evidence="1">Cell membrane</location>
        <topology evidence="1">Multi-pass membrane protein</topology>
    </subcellularLocation>
</comment>
<dbReference type="SUPFAM" id="SSF52540">
    <property type="entry name" value="P-loop containing nucleoside triphosphate hydrolases"/>
    <property type="match status" value="1"/>
</dbReference>
<name>A0A386JBZ4_CLODI</name>
<dbReference type="PANTHER" id="PTHR37937:SF1">
    <property type="entry name" value="CONJUGATIVE TRANSFER: DNA TRANSPORT"/>
    <property type="match status" value="1"/>
</dbReference>
<geneLocation type="plasmid" evidence="8">
    <name>pHSJD-312</name>
</geneLocation>
<evidence type="ECO:0000313" key="8">
    <source>
        <dbReference type="EMBL" id="AYD68703.1"/>
    </source>
</evidence>
<evidence type="ECO:0000256" key="1">
    <source>
        <dbReference type="ARBA" id="ARBA00004651"/>
    </source>
</evidence>
<evidence type="ECO:0000256" key="5">
    <source>
        <dbReference type="ARBA" id="ARBA00022989"/>
    </source>
</evidence>
<dbReference type="AlphaFoldDB" id="A0A386JBZ4"/>
<accession>A0A386JBZ4</accession>
<feature type="transmembrane region" description="Helical" evidence="7">
    <location>
        <begin position="26"/>
        <end position="48"/>
    </location>
</feature>
<protein>
    <submittedName>
        <fullName evidence="8">Plasmid transfer factor TraK</fullName>
    </submittedName>
</protein>
<keyword evidence="3" id="KW-1003">Cell membrane</keyword>
<gene>
    <name evidence="8" type="ORF">pHSJD-312_00082</name>
</gene>
<dbReference type="InterPro" id="IPR051539">
    <property type="entry name" value="T4SS-coupling_protein"/>
</dbReference>
<dbReference type="GO" id="GO:0005886">
    <property type="term" value="C:plasma membrane"/>
    <property type="evidence" value="ECO:0007669"/>
    <property type="project" value="UniProtKB-SubCell"/>
</dbReference>
<evidence type="ECO:0000256" key="3">
    <source>
        <dbReference type="ARBA" id="ARBA00022475"/>
    </source>
</evidence>
<keyword evidence="4 7" id="KW-0812">Transmembrane</keyword>
<keyword evidence="8" id="KW-0614">Plasmid</keyword>
<sequence length="757" mass="88029">MIKLSKIYLILSNILKKIPRSSQKKYLALIATIIYMEAPIVIMIREGFFNVNLLELYFSPIKVLFKLFNFQIIFTLINLNITFLIFGFIIRAIFIVNKSGSFNFEEKEKKIDCAKNLGTYGTAEWMGRGEINKLQDYISINTNEGIIFGYFRGTKDIITLPKNTFNNRNVAVFGSSGSMKSRSFVIPNILNLIRSEESMFITDPKGELLRKCSSILEKFGYIVKALNLNNIECSNQWNILSTVEDDMSAITFAQSIMLNTKENKKAGGDFWEKGQENLLKALVLYIIKELPENERNMTSLYSFLTAKDAAKKLEMRFKFLREDHIAIQPYNIFLESSENTKIRSGMISGLATRLQLFQSKKFKMLTSENEIDLGLPGRKKCAYFAVLPDSHASFDFMACLFFSMAFIKLISIADRKPTGKLDKQVNFILDEFPNIAQIPDFEKKMATIRSRGINAFVIFQNITQLQNRYPEGKWEDILGNCDNHIFLGCNENTTAKFISDTLGSMTIKDFSESKDKYSFNPLEKKISEKYVKRNILNMDEVRRINPFHSILMLKGQNPIKMSKMDYTNHELSDEMEEIPIYYMLKEWSKEFHKDWLYSFRDEITIDEHMEEDMKERNIKALQELDMLIAECENKSFEQSNFNTNELSNQIFNIKSISNETNPEKDIKINLEKSNLIQDEYNLEFYEYEAQQIILEEEYYNELEIHEDKGISNERDLVVEDVGGDIHINIALNNEEDENDDIDIENKKELMSLSMFNK</sequence>
<evidence type="ECO:0000256" key="2">
    <source>
        <dbReference type="ARBA" id="ARBA00008806"/>
    </source>
</evidence>
<organism evidence="8">
    <name type="scientific">Clostridioides difficile</name>
    <name type="common">Peptoclostridium difficile</name>
    <dbReference type="NCBI Taxonomy" id="1496"/>
    <lineage>
        <taxon>Bacteria</taxon>
        <taxon>Bacillati</taxon>
        <taxon>Bacillota</taxon>
        <taxon>Clostridia</taxon>
        <taxon>Peptostreptococcales</taxon>
        <taxon>Peptostreptococcaceae</taxon>
        <taxon>Clostridioides</taxon>
    </lineage>
</organism>
<dbReference type="InterPro" id="IPR027417">
    <property type="entry name" value="P-loop_NTPase"/>
</dbReference>
<evidence type="ECO:0000256" key="7">
    <source>
        <dbReference type="SAM" id="Phobius"/>
    </source>
</evidence>
<dbReference type="Pfam" id="PF02534">
    <property type="entry name" value="T4SS-DNA_transf"/>
    <property type="match status" value="1"/>
</dbReference>
<feature type="transmembrane region" description="Helical" evidence="7">
    <location>
        <begin position="68"/>
        <end position="94"/>
    </location>
</feature>
<dbReference type="NCBIfam" id="NF045973">
    <property type="entry name" value="conju_CD1115"/>
    <property type="match status" value="1"/>
</dbReference>
<feature type="transmembrane region" description="Helical" evidence="7">
    <location>
        <begin position="394"/>
        <end position="413"/>
    </location>
</feature>
<dbReference type="EMBL" id="MG973074">
    <property type="protein sequence ID" value="AYD68703.1"/>
    <property type="molecule type" value="Genomic_DNA"/>
</dbReference>
<dbReference type="PANTHER" id="PTHR37937">
    <property type="entry name" value="CONJUGATIVE TRANSFER: DNA TRANSPORT"/>
    <property type="match status" value="1"/>
</dbReference>
<dbReference type="Gene3D" id="3.40.50.300">
    <property type="entry name" value="P-loop containing nucleotide triphosphate hydrolases"/>
    <property type="match status" value="2"/>
</dbReference>
<keyword evidence="5 7" id="KW-1133">Transmembrane helix</keyword>
<dbReference type="InterPro" id="IPR003688">
    <property type="entry name" value="TraG/VirD4"/>
</dbReference>
<dbReference type="CDD" id="cd01127">
    <property type="entry name" value="TrwB_TraG_TraD_VirD4"/>
    <property type="match status" value="1"/>
</dbReference>
<comment type="similarity">
    <text evidence="2">Belongs to the VirD4/TraG family.</text>
</comment>
<dbReference type="RefSeq" id="WP_172693308.1">
    <property type="nucleotide sequence ID" value="NZ_MG973074.1"/>
</dbReference>